<gene>
    <name evidence="2" type="ORF">COEREDRAFT_16304</name>
</gene>
<dbReference type="Proteomes" id="UP000242474">
    <property type="component" value="Unassembled WGS sequence"/>
</dbReference>
<feature type="region of interest" description="Disordered" evidence="1">
    <location>
        <begin position="122"/>
        <end position="142"/>
    </location>
</feature>
<dbReference type="OrthoDB" id="5581856at2759"/>
<sequence>MDLLDDKDVEALFRGIRISLHIVEEELQFVKETRDKLVEWTAKEVVESQSRRQLYKGEQARAFVVASLPNFDQVRWGLATAMRRTGARELSCGELAVTADEMREFFGMLRLSIAAYQATMATSNSNGSNASSPLPPGSTSNRAVAAMPQQHRIVRKAATAAFTTDVPQSKISDKMEFAADKLENGAWCGVYPIIIDTPTGGDTAEQHADNALVFEIRATCTQDGDVAKQSNEGYAGNITGDSQEARLAELATRISAETARRTGRERSRQEALLAAALDRQALEPVGIFAQQRVVQTVVGSLPAVEISARVVILPPSFGADAALVEISVRCDVHTLGSALLLCDVRLQSPDWHIQALAPQQHRQPSPLVPGTRWQSAFRISMLAKPIAAAMGGLQLLNGGGPPGTSELTAYICVAATGNDSGNERLLEFRHRVCLPDFATRQKSSSSGHCLPDADAASMWSNPTGSLPSIFSARSSEALSHTTRATLEPHRLPKGRVVSTTSMGHAKTLSLDNAMQARIRKLSLINSLSMAPLPDTTAALPQRKSEQRVVQGAVGGRTPVALRGNPSSESGSIPALPLADGSNALLTPRTRAATVNAAAYAHRQRSSTSTVQPTSAVVHATTAEPGSHEIERASLRRRSSAAHASSAEPIHVSETVPPSGAIDISFEAPPKAMLGKDVVVRVHLTNNTSSRYSRLSIVDADAISGSDSTDLLASKTTTPCGLLSAEHSTLVPPLLPGASVVTALRYTAAAPHFQSVGTLRLVDLDSTAAENTLAVVDTPFVVYVSY</sequence>
<evidence type="ECO:0000256" key="1">
    <source>
        <dbReference type="SAM" id="MobiDB-lite"/>
    </source>
</evidence>
<proteinExistence type="predicted"/>
<keyword evidence="3" id="KW-1185">Reference proteome</keyword>
<dbReference type="EMBL" id="KZ303509">
    <property type="protein sequence ID" value="PIA15202.1"/>
    <property type="molecule type" value="Genomic_DNA"/>
</dbReference>
<feature type="region of interest" description="Disordered" evidence="1">
    <location>
        <begin position="551"/>
        <end position="575"/>
    </location>
</feature>
<evidence type="ECO:0000313" key="3">
    <source>
        <dbReference type="Proteomes" id="UP000242474"/>
    </source>
</evidence>
<evidence type="ECO:0008006" key="4">
    <source>
        <dbReference type="Google" id="ProtNLM"/>
    </source>
</evidence>
<reference evidence="2 3" key="1">
    <citation type="journal article" date="2015" name="Genome Biol. Evol.">
        <title>Phylogenomic analyses indicate that early fungi evolved digesting cell walls of algal ancestors of land plants.</title>
        <authorList>
            <person name="Chang Y."/>
            <person name="Wang S."/>
            <person name="Sekimoto S."/>
            <person name="Aerts A.L."/>
            <person name="Choi C."/>
            <person name="Clum A."/>
            <person name="LaButti K.M."/>
            <person name="Lindquist E.A."/>
            <person name="Yee Ngan C."/>
            <person name="Ohm R.A."/>
            <person name="Salamov A.A."/>
            <person name="Grigoriev I.V."/>
            <person name="Spatafora J.W."/>
            <person name="Berbee M.L."/>
        </authorList>
    </citation>
    <scope>NUCLEOTIDE SEQUENCE [LARGE SCALE GENOMIC DNA]</scope>
    <source>
        <strain evidence="2 3">NRRL 1564</strain>
    </source>
</reference>
<feature type="compositionally biased region" description="Low complexity" evidence="1">
    <location>
        <begin position="123"/>
        <end position="132"/>
    </location>
</feature>
<evidence type="ECO:0000313" key="2">
    <source>
        <dbReference type="EMBL" id="PIA15202.1"/>
    </source>
</evidence>
<protein>
    <recommendedName>
        <fullName evidence="4">TRAPP trafficking subunit Trs65-domain-containing protein</fullName>
    </recommendedName>
</protein>
<dbReference type="AlphaFoldDB" id="A0A2G5B890"/>
<name>A0A2G5B890_COERN</name>
<organism evidence="2 3">
    <name type="scientific">Coemansia reversa (strain ATCC 12441 / NRRL 1564)</name>
    <dbReference type="NCBI Taxonomy" id="763665"/>
    <lineage>
        <taxon>Eukaryota</taxon>
        <taxon>Fungi</taxon>
        <taxon>Fungi incertae sedis</taxon>
        <taxon>Zoopagomycota</taxon>
        <taxon>Kickxellomycotina</taxon>
        <taxon>Kickxellomycetes</taxon>
        <taxon>Kickxellales</taxon>
        <taxon>Kickxellaceae</taxon>
        <taxon>Coemansia</taxon>
    </lineage>
</organism>
<accession>A0A2G5B890</accession>